<dbReference type="PANTHER" id="PTHR22916:SF51">
    <property type="entry name" value="GLYCOSYLTRANSFERASE EPSH-RELATED"/>
    <property type="match status" value="1"/>
</dbReference>
<name>A0A7X2T240_9CLOT</name>
<dbReference type="InterPro" id="IPR029044">
    <property type="entry name" value="Nucleotide-diphossugar_trans"/>
</dbReference>
<dbReference type="EMBL" id="VULX01000015">
    <property type="protein sequence ID" value="MSR91800.1"/>
    <property type="molecule type" value="Genomic_DNA"/>
</dbReference>
<protein>
    <submittedName>
        <fullName evidence="4">Glycosyltransferase</fullName>
    </submittedName>
</protein>
<dbReference type="InterPro" id="IPR001173">
    <property type="entry name" value="Glyco_trans_2-like"/>
</dbReference>
<proteinExistence type="predicted"/>
<evidence type="ECO:0000313" key="4">
    <source>
        <dbReference type="EMBL" id="MSR91800.1"/>
    </source>
</evidence>
<dbReference type="Gene3D" id="3.90.550.10">
    <property type="entry name" value="Spore Coat Polysaccharide Biosynthesis Protein SpsA, Chain A"/>
    <property type="match status" value="1"/>
</dbReference>
<dbReference type="SUPFAM" id="SSF53448">
    <property type="entry name" value="Nucleotide-diphospho-sugar transferases"/>
    <property type="match status" value="1"/>
</dbReference>
<gene>
    <name evidence="4" type="ORF">FYJ33_10395</name>
</gene>
<sequence>MVEVSIIVPIYNVERYLNRAIDSILKQTFTDYEIILINDGSTDNSFSIAQEYVEKYPERIRLITQKNAGLSAARNRGIDEALGEYVCFIDSDDFIKPDMIERLYNQISSKKADMAICGVTKYIEETGYTYEDTRDYDEDKVFDSEYCIRQFLLDQQVDGYACNKLFKKSLFTENNIRFPMGKMFEDAETTIKLILACKGIVFSDCYSYNYVQRNGSITKDVNPATIEHFVRSFETVKQILDKSGIIDKVKEEYKRFFINRLNVAFVMLYNYEFNHKKRPENIYNELIKLSKRVKIKEVRLKNLGRNDKLKIIFMKFGIFKTVLLFKNKIHQEK</sequence>
<dbReference type="PANTHER" id="PTHR22916">
    <property type="entry name" value="GLYCOSYLTRANSFERASE"/>
    <property type="match status" value="1"/>
</dbReference>
<keyword evidence="5" id="KW-1185">Reference proteome</keyword>
<evidence type="ECO:0000259" key="3">
    <source>
        <dbReference type="Pfam" id="PF00535"/>
    </source>
</evidence>
<dbReference type="CDD" id="cd00761">
    <property type="entry name" value="Glyco_tranf_GTA_type"/>
    <property type="match status" value="1"/>
</dbReference>
<keyword evidence="1" id="KW-0328">Glycosyltransferase</keyword>
<keyword evidence="2 4" id="KW-0808">Transferase</keyword>
<organism evidence="4 5">
    <name type="scientific">Inconstantimicrobium porci</name>
    <dbReference type="NCBI Taxonomy" id="2652291"/>
    <lineage>
        <taxon>Bacteria</taxon>
        <taxon>Bacillati</taxon>
        <taxon>Bacillota</taxon>
        <taxon>Clostridia</taxon>
        <taxon>Eubacteriales</taxon>
        <taxon>Clostridiaceae</taxon>
        <taxon>Inconstantimicrobium</taxon>
    </lineage>
</organism>
<evidence type="ECO:0000313" key="5">
    <source>
        <dbReference type="Proteomes" id="UP000460287"/>
    </source>
</evidence>
<dbReference type="AlphaFoldDB" id="A0A7X2T240"/>
<dbReference type="Pfam" id="PF00535">
    <property type="entry name" value="Glycos_transf_2"/>
    <property type="match status" value="1"/>
</dbReference>
<evidence type="ECO:0000256" key="1">
    <source>
        <dbReference type="ARBA" id="ARBA00022676"/>
    </source>
</evidence>
<comment type="caution">
    <text evidence="4">The sequence shown here is derived from an EMBL/GenBank/DDBJ whole genome shotgun (WGS) entry which is preliminary data.</text>
</comment>
<reference evidence="4 5" key="1">
    <citation type="submission" date="2019-08" db="EMBL/GenBank/DDBJ databases">
        <title>In-depth cultivation of the pig gut microbiome towards novel bacterial diversity and tailored functional studies.</title>
        <authorList>
            <person name="Wylensek D."/>
            <person name="Hitch T.C.A."/>
            <person name="Clavel T."/>
        </authorList>
    </citation>
    <scope>NUCLEOTIDE SEQUENCE [LARGE SCALE GENOMIC DNA]</scope>
    <source>
        <strain evidence="4 5">WCA-383-APC-5B</strain>
    </source>
</reference>
<feature type="domain" description="Glycosyltransferase 2-like" evidence="3">
    <location>
        <begin position="5"/>
        <end position="171"/>
    </location>
</feature>
<accession>A0A7X2T240</accession>
<evidence type="ECO:0000256" key="2">
    <source>
        <dbReference type="ARBA" id="ARBA00022679"/>
    </source>
</evidence>
<dbReference type="GO" id="GO:0016757">
    <property type="term" value="F:glycosyltransferase activity"/>
    <property type="evidence" value="ECO:0007669"/>
    <property type="project" value="UniProtKB-KW"/>
</dbReference>
<dbReference type="Proteomes" id="UP000460287">
    <property type="component" value="Unassembled WGS sequence"/>
</dbReference>
<dbReference type="RefSeq" id="WP_154531698.1">
    <property type="nucleotide sequence ID" value="NZ_JAQXTV010000207.1"/>
</dbReference>